<organism evidence="5 6">
    <name type="scientific">Chlorella sorokiniana</name>
    <name type="common">Freshwater green alga</name>
    <dbReference type="NCBI Taxonomy" id="3076"/>
    <lineage>
        <taxon>Eukaryota</taxon>
        <taxon>Viridiplantae</taxon>
        <taxon>Chlorophyta</taxon>
        <taxon>core chlorophytes</taxon>
        <taxon>Trebouxiophyceae</taxon>
        <taxon>Chlorellales</taxon>
        <taxon>Chlorellaceae</taxon>
        <taxon>Chlorella clade</taxon>
        <taxon>Chlorella</taxon>
    </lineage>
</organism>
<comment type="similarity">
    <text evidence="2">Belongs to the GST superfamily. DHAR family.</text>
</comment>
<dbReference type="Gene3D" id="1.20.1050.10">
    <property type="match status" value="1"/>
</dbReference>
<dbReference type="Proteomes" id="UP000239899">
    <property type="component" value="Unassembled WGS sequence"/>
</dbReference>
<dbReference type="PANTHER" id="PTHR44420">
    <property type="entry name" value="GLUTATHIONE S-TRANSFERASE DHAR2-RELATED"/>
    <property type="match status" value="1"/>
</dbReference>
<dbReference type="STRING" id="3076.A0A2P6TBM7"/>
<dbReference type="Gene3D" id="3.40.30.10">
    <property type="entry name" value="Glutaredoxin"/>
    <property type="match status" value="1"/>
</dbReference>
<evidence type="ECO:0000256" key="1">
    <source>
        <dbReference type="ARBA" id="ARBA00022679"/>
    </source>
</evidence>
<dbReference type="OrthoDB" id="1935530at2759"/>
<dbReference type="EMBL" id="LHPG02000027">
    <property type="protein sequence ID" value="PRW05946.1"/>
    <property type="molecule type" value="Genomic_DNA"/>
</dbReference>
<keyword evidence="6" id="KW-1185">Reference proteome</keyword>
<reference evidence="5 6" key="1">
    <citation type="journal article" date="2018" name="Plant J.">
        <title>Genome sequences of Chlorella sorokiniana UTEX 1602 and Micractinium conductrix SAG 241.80: implications to maltose excretion by a green alga.</title>
        <authorList>
            <person name="Arriola M.B."/>
            <person name="Velmurugan N."/>
            <person name="Zhang Y."/>
            <person name="Plunkett M.H."/>
            <person name="Hondzo H."/>
            <person name="Barney B.M."/>
        </authorList>
    </citation>
    <scope>NUCLEOTIDE SEQUENCE [LARGE SCALE GENOMIC DNA]</scope>
    <source>
        <strain evidence="6">UTEX 1602</strain>
    </source>
</reference>
<dbReference type="AlphaFoldDB" id="A0A2P6TBM7"/>
<comment type="catalytic activity">
    <reaction evidence="3">
        <text>L-dehydroascorbate + 2 glutathione = glutathione disulfide + L-ascorbate</text>
        <dbReference type="Rhea" id="RHEA:24424"/>
        <dbReference type="ChEBI" id="CHEBI:38290"/>
        <dbReference type="ChEBI" id="CHEBI:57925"/>
        <dbReference type="ChEBI" id="CHEBI:58297"/>
        <dbReference type="ChEBI" id="CHEBI:58539"/>
        <dbReference type="EC" id="1.8.5.1"/>
    </reaction>
</comment>
<evidence type="ECO:0000256" key="2">
    <source>
        <dbReference type="ARBA" id="ARBA00024194"/>
    </source>
</evidence>
<dbReference type="InterPro" id="IPR036249">
    <property type="entry name" value="Thioredoxin-like_sf"/>
</dbReference>
<comment type="caution">
    <text evidence="5">The sequence shown here is derived from an EMBL/GenBank/DDBJ whole genome shotgun (WGS) entry which is preliminary data.</text>
</comment>
<sequence>MATGTGSEGPFSHRALLILEEKGILYRPNYVDATQKPDWVSKADPKGTLPILKASGRDLGSGQFIPDSDAISDFLEDKYGPDADAPGHRLGKVADCQQPAPQLWPKFQAFLKAPAGSEEEKKARGELLEQLQMVEAAVPNEHPYVGGKGWDFGEELDNVKAYLHRWIGRPSWRNTASWDDDSIAADLRRKIEA</sequence>
<feature type="domain" description="GST N-terminal" evidence="4">
    <location>
        <begin position="1"/>
        <end position="83"/>
    </location>
</feature>
<dbReference type="Pfam" id="PF13409">
    <property type="entry name" value="GST_N_2"/>
    <property type="match status" value="1"/>
</dbReference>
<proteinExistence type="inferred from homology"/>
<dbReference type="InterPro" id="IPR036282">
    <property type="entry name" value="Glutathione-S-Trfase_C_sf"/>
</dbReference>
<dbReference type="PROSITE" id="PS50404">
    <property type="entry name" value="GST_NTER"/>
    <property type="match status" value="1"/>
</dbReference>
<keyword evidence="1" id="KW-0808">Transferase</keyword>
<dbReference type="GO" id="GO:0033355">
    <property type="term" value="P:ascorbate glutathione cycle"/>
    <property type="evidence" value="ECO:0007669"/>
    <property type="project" value="InterPro"/>
</dbReference>
<name>A0A2P6TBM7_CHLSO</name>
<dbReference type="SUPFAM" id="SSF47616">
    <property type="entry name" value="GST C-terminal domain-like"/>
    <property type="match status" value="1"/>
</dbReference>
<evidence type="ECO:0000313" key="6">
    <source>
        <dbReference type="Proteomes" id="UP000239899"/>
    </source>
</evidence>
<evidence type="ECO:0000313" key="5">
    <source>
        <dbReference type="EMBL" id="PRW05946.1"/>
    </source>
</evidence>
<gene>
    <name evidence="5" type="ORF">C2E21_9393</name>
</gene>
<protein>
    <submittedName>
        <fullName evidence="5">Dehydroascorbate reductase</fullName>
    </submittedName>
</protein>
<evidence type="ECO:0000259" key="4">
    <source>
        <dbReference type="PROSITE" id="PS50404"/>
    </source>
</evidence>
<dbReference type="GO" id="GO:0016740">
    <property type="term" value="F:transferase activity"/>
    <property type="evidence" value="ECO:0007669"/>
    <property type="project" value="UniProtKB-KW"/>
</dbReference>
<dbReference type="InterPro" id="IPR004045">
    <property type="entry name" value="Glutathione_S-Trfase_N"/>
</dbReference>
<evidence type="ECO:0000256" key="3">
    <source>
        <dbReference type="ARBA" id="ARBA00049544"/>
    </source>
</evidence>
<dbReference type="SUPFAM" id="SSF52833">
    <property type="entry name" value="Thioredoxin-like"/>
    <property type="match status" value="1"/>
</dbReference>
<dbReference type="PANTHER" id="PTHR44420:SF2">
    <property type="entry name" value="GLUTATHIONE S-TRANSFERASE DHAR2-RELATED"/>
    <property type="match status" value="1"/>
</dbReference>
<accession>A0A2P6TBM7</accession>
<dbReference type="GO" id="GO:0045174">
    <property type="term" value="F:glutathione dehydrogenase (ascorbate) activity"/>
    <property type="evidence" value="ECO:0007669"/>
    <property type="project" value="UniProtKB-EC"/>
</dbReference>
<dbReference type="InterPro" id="IPR044627">
    <property type="entry name" value="DHAR1/2/3/4"/>
</dbReference>